<keyword evidence="1" id="KW-0812">Transmembrane</keyword>
<keyword evidence="1" id="KW-1133">Transmembrane helix</keyword>
<proteinExistence type="predicted"/>
<protein>
    <submittedName>
        <fullName evidence="2">Uncharacterized protein</fullName>
    </submittedName>
</protein>
<evidence type="ECO:0000313" key="3">
    <source>
        <dbReference type="Proteomes" id="UP000501690"/>
    </source>
</evidence>
<keyword evidence="1" id="KW-0472">Membrane</keyword>
<accession>A0A4D6LED6</accession>
<feature type="transmembrane region" description="Helical" evidence="1">
    <location>
        <begin position="142"/>
        <end position="168"/>
    </location>
</feature>
<organism evidence="2 3">
    <name type="scientific">Vigna unguiculata</name>
    <name type="common">Cowpea</name>
    <dbReference type="NCBI Taxonomy" id="3917"/>
    <lineage>
        <taxon>Eukaryota</taxon>
        <taxon>Viridiplantae</taxon>
        <taxon>Streptophyta</taxon>
        <taxon>Embryophyta</taxon>
        <taxon>Tracheophyta</taxon>
        <taxon>Spermatophyta</taxon>
        <taxon>Magnoliopsida</taxon>
        <taxon>eudicotyledons</taxon>
        <taxon>Gunneridae</taxon>
        <taxon>Pentapetalae</taxon>
        <taxon>rosids</taxon>
        <taxon>fabids</taxon>
        <taxon>Fabales</taxon>
        <taxon>Fabaceae</taxon>
        <taxon>Papilionoideae</taxon>
        <taxon>50 kb inversion clade</taxon>
        <taxon>NPAAA clade</taxon>
        <taxon>indigoferoid/millettioid clade</taxon>
        <taxon>Phaseoleae</taxon>
        <taxon>Vigna</taxon>
    </lineage>
</organism>
<evidence type="ECO:0000256" key="1">
    <source>
        <dbReference type="SAM" id="Phobius"/>
    </source>
</evidence>
<evidence type="ECO:0000313" key="2">
    <source>
        <dbReference type="EMBL" id="QCD86937.1"/>
    </source>
</evidence>
<gene>
    <name evidence="2" type="ORF">DEO72_LG3g1466</name>
</gene>
<sequence>MAVLQLLEKNREVVVGGRRWPERERERQRETQNGGGSLAWWLHWPKVVASGRRRSTVAGECGGSGCSGERELARERATERDAKWRALAREVVALAEGGGRRVWWQWVQRREREREWKELLRRWHGEYPPLIEVGFFFFSGDAALGLLLFMVAAAKLAVVAGAAAGVFAQMQVRDGGVLVRGAAMVVGNGGANGGRWWCAKLRLLLLFADLQWRRASLLRGGSFHGCCVRKKNSRWPFAPAAFFGVCSRCVADSGQNGEADGVRCCGEGGRRGDGGGGCRGGWKGN</sequence>
<reference evidence="2 3" key="1">
    <citation type="submission" date="2019-04" db="EMBL/GenBank/DDBJ databases">
        <title>An improved genome assembly and genetic linkage map for asparagus bean, Vigna unguiculata ssp. sesquipedialis.</title>
        <authorList>
            <person name="Xia Q."/>
            <person name="Zhang R."/>
            <person name="Dong Y."/>
        </authorList>
    </citation>
    <scope>NUCLEOTIDE SEQUENCE [LARGE SCALE GENOMIC DNA]</scope>
    <source>
        <tissue evidence="2">Leaf</tissue>
    </source>
</reference>
<keyword evidence="3" id="KW-1185">Reference proteome</keyword>
<dbReference type="Proteomes" id="UP000501690">
    <property type="component" value="Linkage Group LG3"/>
</dbReference>
<dbReference type="EMBL" id="CP039347">
    <property type="protein sequence ID" value="QCD86937.1"/>
    <property type="molecule type" value="Genomic_DNA"/>
</dbReference>
<name>A0A4D6LED6_VIGUN</name>
<dbReference type="AlphaFoldDB" id="A0A4D6LED6"/>